<gene>
    <name evidence="13" type="ordered locus">Clole_0523</name>
</gene>
<keyword evidence="7" id="KW-0238">DNA-binding</keyword>
<dbReference type="KEGG" id="cle:Clole_0523"/>
<dbReference type="GO" id="GO:0043565">
    <property type="term" value="F:sequence-specific DNA binding"/>
    <property type="evidence" value="ECO:0007669"/>
    <property type="project" value="InterPro"/>
</dbReference>
<dbReference type="CDD" id="cd17536">
    <property type="entry name" value="REC_YesN-like"/>
    <property type="match status" value="1"/>
</dbReference>
<proteinExistence type="predicted"/>
<dbReference type="InterPro" id="IPR001789">
    <property type="entry name" value="Sig_transdc_resp-reg_receiver"/>
</dbReference>
<dbReference type="EMBL" id="CP002582">
    <property type="protein sequence ID" value="ADZ82260.1"/>
    <property type="molecule type" value="Genomic_DNA"/>
</dbReference>
<evidence type="ECO:0000256" key="8">
    <source>
        <dbReference type="ARBA" id="ARBA00023163"/>
    </source>
</evidence>
<dbReference type="PROSITE" id="PS01124">
    <property type="entry name" value="HTH_ARAC_FAMILY_2"/>
    <property type="match status" value="1"/>
</dbReference>
<dbReference type="GO" id="GO:0003700">
    <property type="term" value="F:DNA-binding transcription factor activity"/>
    <property type="evidence" value="ECO:0007669"/>
    <property type="project" value="InterPro"/>
</dbReference>
<dbReference type="AlphaFoldDB" id="F2JM49"/>
<evidence type="ECO:0000256" key="2">
    <source>
        <dbReference type="ARBA" id="ARBA00018672"/>
    </source>
</evidence>
<evidence type="ECO:0000313" key="13">
    <source>
        <dbReference type="EMBL" id="ADZ82260.1"/>
    </source>
</evidence>
<feature type="domain" description="HTH araC/xylS-type" evidence="11">
    <location>
        <begin position="429"/>
        <end position="527"/>
    </location>
</feature>
<evidence type="ECO:0000256" key="4">
    <source>
        <dbReference type="ARBA" id="ARBA00022553"/>
    </source>
</evidence>
<dbReference type="InterPro" id="IPR018060">
    <property type="entry name" value="HTH_AraC"/>
</dbReference>
<evidence type="ECO:0000256" key="10">
    <source>
        <dbReference type="PROSITE-ProRule" id="PRU00169"/>
    </source>
</evidence>
<dbReference type="InterPro" id="IPR051552">
    <property type="entry name" value="HptR"/>
</dbReference>
<dbReference type="RefSeq" id="WP_013655561.1">
    <property type="nucleotide sequence ID" value="NC_015275.1"/>
</dbReference>
<dbReference type="Pfam" id="PF12833">
    <property type="entry name" value="HTH_18"/>
    <property type="match status" value="1"/>
</dbReference>
<evidence type="ECO:0000256" key="1">
    <source>
        <dbReference type="ARBA" id="ARBA00004496"/>
    </source>
</evidence>
<evidence type="ECO:0000259" key="11">
    <source>
        <dbReference type="PROSITE" id="PS01124"/>
    </source>
</evidence>
<dbReference type="SMART" id="SM00342">
    <property type="entry name" value="HTH_ARAC"/>
    <property type="match status" value="1"/>
</dbReference>
<evidence type="ECO:0000256" key="3">
    <source>
        <dbReference type="ARBA" id="ARBA00022490"/>
    </source>
</evidence>
<evidence type="ECO:0000256" key="5">
    <source>
        <dbReference type="ARBA" id="ARBA00023012"/>
    </source>
</evidence>
<evidence type="ECO:0000256" key="6">
    <source>
        <dbReference type="ARBA" id="ARBA00023015"/>
    </source>
</evidence>
<comment type="function">
    <text evidence="9">May play the central regulatory role in sporulation. It may be an element of the effector pathway responsible for the activation of sporulation genes in response to nutritional stress. Spo0A may act in concert with spo0H (a sigma factor) to control the expression of some genes that are critical to the sporulation process.</text>
</comment>
<sequence>MINVLIVDDEPFIRQGLKILIDWEEYGFKITGEATNGKEAISLLEDNNYDLIITDIKMPEVDGIELVEHIRNYKSKDLKIIILSGYYEFEYAKQAIRYNVVDYILKPIQKEELIRVLLEFKEAYNKEIKSAKDKKYTEQIALERHLNALCSGIYGQSDISYVEDKLPYCTNLRYMSIEISLNDEKFERLSKDERRKALKEFCETLKCYIAPYEKYAFLDVDKRNEIYGIGFIYTRNFSAQKKMSEKEYIVDLQEYMKSNQKYKFNVYIGQKVNRIDQISESFKSAIIAKSFQNYKNDKAIAYYDETSAVKSNTYGVKKEYMDELIHYTEENVVDKIDECVEKIYLNFQVHNINPKIISINIDYLLCRFIYLAKELDPDVDQEEVLHYISQCAFEESAVRGSAKHFKAFVKDFANYLAQLRQTNSHGVLKEVEREIEMHYMQNLSLKSLSEKYYINSAYLGQIFKKNHGISFKDYLNNYRIEKAGELLIRTNDKVCNIAQIVGYNNLDYFINKFVRLKGKTPLQYRKQFLKKTKEDC</sequence>
<dbReference type="InterPro" id="IPR009057">
    <property type="entry name" value="Homeodomain-like_sf"/>
</dbReference>
<dbReference type="PROSITE" id="PS50110">
    <property type="entry name" value="RESPONSE_REGULATORY"/>
    <property type="match status" value="1"/>
</dbReference>
<dbReference type="STRING" id="642492.Clole_0523"/>
<accession>F2JM49</accession>
<dbReference type="InterPro" id="IPR011006">
    <property type="entry name" value="CheY-like_superfamily"/>
</dbReference>
<feature type="domain" description="Response regulatory" evidence="12">
    <location>
        <begin position="3"/>
        <end position="121"/>
    </location>
</feature>
<keyword evidence="4 10" id="KW-0597">Phosphoprotein</keyword>
<dbReference type="eggNOG" id="COG4753">
    <property type="taxonomic scope" value="Bacteria"/>
</dbReference>
<dbReference type="PANTHER" id="PTHR42713">
    <property type="entry name" value="HISTIDINE KINASE-RELATED"/>
    <property type="match status" value="1"/>
</dbReference>
<dbReference type="SUPFAM" id="SSF46689">
    <property type="entry name" value="Homeodomain-like"/>
    <property type="match status" value="1"/>
</dbReference>
<dbReference type="eggNOG" id="COG2207">
    <property type="taxonomic scope" value="Bacteria"/>
</dbReference>
<comment type="subcellular location">
    <subcellularLocation>
        <location evidence="1">Cytoplasm</location>
    </subcellularLocation>
</comment>
<dbReference type="Gene3D" id="1.10.10.60">
    <property type="entry name" value="Homeodomain-like"/>
    <property type="match status" value="2"/>
</dbReference>
<evidence type="ECO:0000256" key="7">
    <source>
        <dbReference type="ARBA" id="ARBA00023125"/>
    </source>
</evidence>
<keyword evidence="14" id="KW-1185">Reference proteome</keyword>
<protein>
    <recommendedName>
        <fullName evidence="2">Stage 0 sporulation protein A homolog</fullName>
    </recommendedName>
</protein>
<dbReference type="SMART" id="SM00448">
    <property type="entry name" value="REC"/>
    <property type="match status" value="1"/>
</dbReference>
<evidence type="ECO:0000259" key="12">
    <source>
        <dbReference type="PROSITE" id="PS50110"/>
    </source>
</evidence>
<name>F2JM49_CELLD</name>
<evidence type="ECO:0000313" key="14">
    <source>
        <dbReference type="Proteomes" id="UP000008467"/>
    </source>
</evidence>
<keyword evidence="3" id="KW-0963">Cytoplasm</keyword>
<dbReference type="Gene3D" id="3.40.50.2300">
    <property type="match status" value="1"/>
</dbReference>
<organism evidence="13 14">
    <name type="scientific">Cellulosilyticum lentocellum (strain ATCC 49066 / DSM 5427 / NCIMB 11756 / RHM5)</name>
    <name type="common">Clostridium lentocellum</name>
    <dbReference type="NCBI Taxonomy" id="642492"/>
    <lineage>
        <taxon>Bacteria</taxon>
        <taxon>Bacillati</taxon>
        <taxon>Bacillota</taxon>
        <taxon>Clostridia</taxon>
        <taxon>Lachnospirales</taxon>
        <taxon>Cellulosilyticaceae</taxon>
        <taxon>Cellulosilyticum</taxon>
    </lineage>
</organism>
<keyword evidence="5" id="KW-0902">Two-component regulatory system</keyword>
<dbReference type="Pfam" id="PF00072">
    <property type="entry name" value="Response_reg"/>
    <property type="match status" value="1"/>
</dbReference>
<keyword evidence="8" id="KW-0804">Transcription</keyword>
<dbReference type="Proteomes" id="UP000008467">
    <property type="component" value="Chromosome"/>
</dbReference>
<dbReference type="PANTHER" id="PTHR42713:SF3">
    <property type="entry name" value="TRANSCRIPTIONAL REGULATORY PROTEIN HPTR"/>
    <property type="match status" value="1"/>
</dbReference>
<feature type="modified residue" description="4-aspartylphosphate" evidence="10">
    <location>
        <position position="55"/>
    </location>
</feature>
<evidence type="ECO:0000256" key="9">
    <source>
        <dbReference type="ARBA" id="ARBA00024867"/>
    </source>
</evidence>
<dbReference type="GO" id="GO:0000160">
    <property type="term" value="P:phosphorelay signal transduction system"/>
    <property type="evidence" value="ECO:0007669"/>
    <property type="project" value="UniProtKB-KW"/>
</dbReference>
<dbReference type="GO" id="GO:0005737">
    <property type="term" value="C:cytoplasm"/>
    <property type="evidence" value="ECO:0007669"/>
    <property type="project" value="UniProtKB-SubCell"/>
</dbReference>
<dbReference type="HOGENOM" id="CLU_000445_5_0_9"/>
<dbReference type="SUPFAM" id="SSF52172">
    <property type="entry name" value="CheY-like"/>
    <property type="match status" value="1"/>
</dbReference>
<reference evidence="13 14" key="1">
    <citation type="journal article" date="2011" name="J. Bacteriol.">
        <title>Complete genome sequence of the cellulose-degrading bacterium Cellulosilyticum lentocellum.</title>
        <authorList>
            <consortium name="US DOE Joint Genome Institute"/>
            <person name="Miller D.A."/>
            <person name="Suen G."/>
            <person name="Bruce D."/>
            <person name="Copeland A."/>
            <person name="Cheng J.F."/>
            <person name="Detter C."/>
            <person name="Goodwin L.A."/>
            <person name="Han C.S."/>
            <person name="Hauser L.J."/>
            <person name="Land M.L."/>
            <person name="Lapidus A."/>
            <person name="Lucas S."/>
            <person name="Meincke L."/>
            <person name="Pitluck S."/>
            <person name="Tapia R."/>
            <person name="Teshima H."/>
            <person name="Woyke T."/>
            <person name="Fox B.G."/>
            <person name="Angert E.R."/>
            <person name="Currie C.R."/>
        </authorList>
    </citation>
    <scope>NUCLEOTIDE SEQUENCE [LARGE SCALE GENOMIC DNA]</scope>
    <source>
        <strain evidence="14">ATCC 49066 / DSM 5427 / NCIMB 11756 / RHM5</strain>
    </source>
</reference>
<keyword evidence="6" id="KW-0805">Transcription regulation</keyword>